<evidence type="ECO:0000256" key="1">
    <source>
        <dbReference type="SAM" id="MobiDB-lite"/>
    </source>
</evidence>
<reference evidence="2" key="1">
    <citation type="submission" date="2022-03" db="EMBL/GenBank/DDBJ databases">
        <authorList>
            <person name="Alioto T."/>
            <person name="Alioto T."/>
            <person name="Gomez Garrido J."/>
        </authorList>
    </citation>
    <scope>NUCLEOTIDE SEQUENCE</scope>
</reference>
<dbReference type="InterPro" id="IPR027752">
    <property type="entry name" value="TTLL10"/>
</dbReference>
<gene>
    <name evidence="2" type="ORF">PECUL_23A050366</name>
</gene>
<dbReference type="GO" id="GO:0070737">
    <property type="term" value="F:protein-glycine ligase activity, elongating"/>
    <property type="evidence" value="ECO:0007669"/>
    <property type="project" value="TreeGrafter"/>
</dbReference>
<feature type="region of interest" description="Disordered" evidence="1">
    <location>
        <begin position="1"/>
        <end position="144"/>
    </location>
</feature>
<keyword evidence="3" id="KW-1185">Reference proteome</keyword>
<feature type="region of interest" description="Disordered" evidence="1">
    <location>
        <begin position="679"/>
        <end position="707"/>
    </location>
</feature>
<dbReference type="Gene3D" id="3.30.470.20">
    <property type="entry name" value="ATP-grasp fold, B domain"/>
    <property type="match status" value="1"/>
</dbReference>
<accession>A0AAD1TAL3</accession>
<dbReference type="PROSITE" id="PS51221">
    <property type="entry name" value="TTL"/>
    <property type="match status" value="1"/>
</dbReference>
<dbReference type="InterPro" id="IPR004344">
    <property type="entry name" value="TTL/TTLL_fam"/>
</dbReference>
<dbReference type="Proteomes" id="UP001295444">
    <property type="component" value="Chromosome 10"/>
</dbReference>
<proteinExistence type="predicted"/>
<name>A0AAD1TAL3_PELCU</name>
<dbReference type="PANTHER" id="PTHR46810">
    <property type="entry name" value="INACTIVE POLYGLYCYLASE TTLL10"/>
    <property type="match status" value="1"/>
</dbReference>
<sequence>MQLKTSSVEHDQEELQQGLRDTLKNVRGQMEREEDGREKKTMDKVSGTMDNVSKEKNYPDESKSQEICLKTTPKPRKSQETTKSSSDFRSKTPSVANKNKKNKTRTKGLDAQVPRMSKAGCEPSNSDPLDEPTNEPSSPTQRISMETPGLAEKKMVDPKGPGPFFYIGGNNGAQLVSDYFMRRGWQRIHDNKREDYRLKWCEAKCSATYCTFRDGEQLVYQIPNNKLLTTKIGLLNSLREYERVMIKISKLGNPRILRIDDFFPETFRMDIATERDTFFSLNEESQTWICKPTGLNQGRGIFLLKTPEQIKDLRCQLQAMDDDNKKAPHKGPQARIVQRYIPNPLLLDGRKFDVRSYLLIASTVPYFVFFCHGYVRLTCNHYDPKSDDLTGHLTNQYMQKKNPLYSELKEETVWSMDRFNTYVNEIASDKGLPQDWVLNVFTKRMQQIMTHCFLAVKTKLDCRLGYFDLIGCDFLIDENFKVWLLEMNCNPALHTNCEVLKEVIPSIVDETLDLSLELFNKKLKSQRFLPLNTQSKFVLLYNGELNEQTVKFNWPTNTSFTKIQKELPPENLNKTIRSVEKPRIILKVPVKNRVSKLVIPKVTPRTTAMMASVQVVNIPSNNLPDKKKHKSKNEVTPSRSDALKHSGVPSESNQTKDIALQSTPVARFSFTNLQKLRVTGSKTPRNIKKKRKTPVNSSTEISPTQTSACLEPEDVKTQYKLTECQIPLSP</sequence>
<dbReference type="EMBL" id="OW240921">
    <property type="protein sequence ID" value="CAH2320093.1"/>
    <property type="molecule type" value="Genomic_DNA"/>
</dbReference>
<organism evidence="2 3">
    <name type="scientific">Pelobates cultripes</name>
    <name type="common">Western spadefoot toad</name>
    <dbReference type="NCBI Taxonomy" id="61616"/>
    <lineage>
        <taxon>Eukaryota</taxon>
        <taxon>Metazoa</taxon>
        <taxon>Chordata</taxon>
        <taxon>Craniata</taxon>
        <taxon>Vertebrata</taxon>
        <taxon>Euteleostomi</taxon>
        <taxon>Amphibia</taxon>
        <taxon>Batrachia</taxon>
        <taxon>Anura</taxon>
        <taxon>Pelobatoidea</taxon>
        <taxon>Pelobatidae</taxon>
        <taxon>Pelobates</taxon>
    </lineage>
</organism>
<evidence type="ECO:0000313" key="3">
    <source>
        <dbReference type="Proteomes" id="UP001295444"/>
    </source>
</evidence>
<feature type="region of interest" description="Disordered" evidence="1">
    <location>
        <begin position="619"/>
        <end position="656"/>
    </location>
</feature>
<dbReference type="PANTHER" id="PTHR46810:SF1">
    <property type="entry name" value="INACTIVE POLYGLYCYLASE TTLL10"/>
    <property type="match status" value="1"/>
</dbReference>
<feature type="compositionally biased region" description="Basic and acidic residues" evidence="1">
    <location>
        <begin position="52"/>
        <end position="64"/>
    </location>
</feature>
<dbReference type="AlphaFoldDB" id="A0AAD1TAL3"/>
<feature type="compositionally biased region" description="Polar residues" evidence="1">
    <location>
        <begin position="694"/>
        <end position="707"/>
    </location>
</feature>
<feature type="compositionally biased region" description="Polar residues" evidence="1">
    <location>
        <begin position="81"/>
        <end position="96"/>
    </location>
</feature>
<dbReference type="Pfam" id="PF03133">
    <property type="entry name" value="TTL"/>
    <property type="match status" value="1"/>
</dbReference>
<feature type="compositionally biased region" description="Basic and acidic residues" evidence="1">
    <location>
        <begin position="21"/>
        <end position="43"/>
    </location>
</feature>
<evidence type="ECO:0000313" key="2">
    <source>
        <dbReference type="EMBL" id="CAH2320093.1"/>
    </source>
</evidence>
<protein>
    <submittedName>
        <fullName evidence="2">Inactive polyglycylase TTLL10</fullName>
    </submittedName>
</protein>
<feature type="compositionally biased region" description="Polar residues" evidence="1">
    <location>
        <begin position="134"/>
        <end position="144"/>
    </location>
</feature>
<dbReference type="SUPFAM" id="SSF56059">
    <property type="entry name" value="Glutathione synthetase ATP-binding domain-like"/>
    <property type="match status" value="1"/>
</dbReference>